<comment type="caution">
    <text evidence="5">The sequence shown here is derived from an EMBL/GenBank/DDBJ whole genome shotgun (WGS) entry which is preliminary data.</text>
</comment>
<dbReference type="InterPro" id="IPR050251">
    <property type="entry name" value="HpcH-HpaI_aldolase"/>
</dbReference>
<feature type="domain" description="HpcH/HpaI aldolase/citrate lyase" evidence="4">
    <location>
        <begin position="61"/>
        <end position="318"/>
    </location>
</feature>
<dbReference type="GO" id="GO:0016832">
    <property type="term" value="F:aldehyde-lyase activity"/>
    <property type="evidence" value="ECO:0007669"/>
    <property type="project" value="TreeGrafter"/>
</dbReference>
<evidence type="ECO:0000256" key="1">
    <source>
        <dbReference type="ARBA" id="ARBA00005568"/>
    </source>
</evidence>
<dbReference type="EMBL" id="BNCQ01000007">
    <property type="protein sequence ID" value="GIM00126.1"/>
    <property type="molecule type" value="Genomic_DNA"/>
</dbReference>
<reference evidence="5" key="1">
    <citation type="journal article" date="2021" name="Proc. Natl. Acad. Sci. U.S.A.">
        <title>Three genomes in the algal genus Volvox reveal the fate of a haploid sex-determining region after a transition to homothallism.</title>
        <authorList>
            <person name="Yamamoto K."/>
            <person name="Hamaji T."/>
            <person name="Kawai-Toyooka H."/>
            <person name="Matsuzaki R."/>
            <person name="Takahashi F."/>
            <person name="Nishimura Y."/>
            <person name="Kawachi M."/>
            <person name="Noguchi H."/>
            <person name="Minakuchi Y."/>
            <person name="Umen J.G."/>
            <person name="Toyoda A."/>
            <person name="Nozaki H."/>
        </authorList>
    </citation>
    <scope>NUCLEOTIDE SEQUENCE</scope>
    <source>
        <strain evidence="5">NIES-3785</strain>
    </source>
</reference>
<keyword evidence="3" id="KW-0456">Lyase</keyword>
<evidence type="ECO:0000256" key="2">
    <source>
        <dbReference type="ARBA" id="ARBA00022723"/>
    </source>
</evidence>
<dbReference type="Proteomes" id="UP000722791">
    <property type="component" value="Unassembled WGS sequence"/>
</dbReference>
<dbReference type="GO" id="GO:0046872">
    <property type="term" value="F:metal ion binding"/>
    <property type="evidence" value="ECO:0007669"/>
    <property type="project" value="UniProtKB-KW"/>
</dbReference>
<protein>
    <recommendedName>
        <fullName evidence="4">HpcH/HpaI aldolase/citrate lyase domain-containing protein</fullName>
    </recommendedName>
</protein>
<organism evidence="5 6">
    <name type="scientific">Volvox reticuliferus</name>
    <dbReference type="NCBI Taxonomy" id="1737510"/>
    <lineage>
        <taxon>Eukaryota</taxon>
        <taxon>Viridiplantae</taxon>
        <taxon>Chlorophyta</taxon>
        <taxon>core chlorophytes</taxon>
        <taxon>Chlorophyceae</taxon>
        <taxon>CS clade</taxon>
        <taxon>Chlamydomonadales</taxon>
        <taxon>Volvocaceae</taxon>
        <taxon>Volvox</taxon>
    </lineage>
</organism>
<evidence type="ECO:0000313" key="5">
    <source>
        <dbReference type="EMBL" id="GIM00126.1"/>
    </source>
</evidence>
<comment type="similarity">
    <text evidence="1">Belongs to the HpcH/HpaI aldolase family.</text>
</comment>
<accession>A0A8J4DF74</accession>
<dbReference type="InterPro" id="IPR040442">
    <property type="entry name" value="Pyrv_kinase-like_dom_sf"/>
</dbReference>
<dbReference type="Pfam" id="PF03328">
    <property type="entry name" value="HpcH_HpaI"/>
    <property type="match status" value="1"/>
</dbReference>
<dbReference type="GO" id="GO:0005737">
    <property type="term" value="C:cytoplasm"/>
    <property type="evidence" value="ECO:0007669"/>
    <property type="project" value="TreeGrafter"/>
</dbReference>
<sequence>MPFPIHKSCCRDFTPRTANSVTGVFGRICHRKVACPPHGNTNVSVHASTAGDLNPGWNGVRYGLFVSSGSPAVAEVLSHSGVDWLCLDTQHGAVGYAELAGLLQATTSGRVQTIVRVGGPTDRFGTQQALDQGANGVMVPLVNSVEEARAAVSFCRFPPEGQRSLVAPSRAILLQEGFGGSATGRYLQAANRRVQVWLQVESVQCLEALDEILMQVAGIDCMFLGPADMAVSMGLIGGSCAAATGAAGGAGARPAYTDLAAALAGPEMDRVHARVLEACNRHGVAAGCFCIGSFRAKQLADLGYHAVGFDVDTNIVLNAAAAAMQQLKL</sequence>
<dbReference type="AlphaFoldDB" id="A0A8J4DF74"/>
<dbReference type="PANTHER" id="PTHR30502">
    <property type="entry name" value="2-KETO-3-DEOXY-L-RHAMNONATE ALDOLASE"/>
    <property type="match status" value="1"/>
</dbReference>
<dbReference type="Gene3D" id="3.20.20.60">
    <property type="entry name" value="Phosphoenolpyruvate-binding domains"/>
    <property type="match status" value="1"/>
</dbReference>
<keyword evidence="2" id="KW-0479">Metal-binding</keyword>
<gene>
    <name evidence="5" type="ORF">Vretimale_5039</name>
</gene>
<evidence type="ECO:0000259" key="4">
    <source>
        <dbReference type="Pfam" id="PF03328"/>
    </source>
</evidence>
<evidence type="ECO:0000313" key="6">
    <source>
        <dbReference type="Proteomes" id="UP000722791"/>
    </source>
</evidence>
<dbReference type="OrthoDB" id="1621678at2759"/>
<dbReference type="InterPro" id="IPR005000">
    <property type="entry name" value="Aldolase/citrate-lyase_domain"/>
</dbReference>
<dbReference type="PANTHER" id="PTHR30502:SF0">
    <property type="entry name" value="PHOSPHOENOLPYRUVATE CARBOXYLASE FAMILY PROTEIN"/>
    <property type="match status" value="1"/>
</dbReference>
<name>A0A8J4DF74_9CHLO</name>
<proteinExistence type="inferred from homology"/>
<evidence type="ECO:0000256" key="3">
    <source>
        <dbReference type="ARBA" id="ARBA00023239"/>
    </source>
</evidence>
<dbReference type="InterPro" id="IPR015813">
    <property type="entry name" value="Pyrv/PenolPyrv_kinase-like_dom"/>
</dbReference>
<dbReference type="SUPFAM" id="SSF51621">
    <property type="entry name" value="Phosphoenolpyruvate/pyruvate domain"/>
    <property type="match status" value="1"/>
</dbReference>